<dbReference type="Pfam" id="PF00580">
    <property type="entry name" value="UvrD-helicase"/>
    <property type="match status" value="1"/>
</dbReference>
<dbReference type="CDD" id="cd18807">
    <property type="entry name" value="SF1_C_UvrD"/>
    <property type="match status" value="1"/>
</dbReference>
<dbReference type="PATRIC" id="fig|1590043.3.peg.478"/>
<reference evidence="15" key="1">
    <citation type="submission" date="2015-09" db="EMBL/GenBank/DDBJ databases">
        <title>Draft Genome Sequences of Two Novel Amoeba-resistant Intranuclear Bacteria, Candidatus Berkiella cookevillensis and Candidatus Berkiella aquae.</title>
        <authorList>
            <person name="Mehari Y.T."/>
            <person name="Arivett B.A."/>
            <person name="Farone A.L."/>
            <person name="Gunderson J.H."/>
            <person name="Farone M.B."/>
        </authorList>
    </citation>
    <scope>NUCLEOTIDE SEQUENCE [LARGE SCALE GENOMIC DNA]</scope>
    <source>
        <strain evidence="15">HT99</strain>
    </source>
</reference>
<dbReference type="OrthoDB" id="9806690at2"/>
<protein>
    <recommendedName>
        <fullName evidence="9">DNA 3'-5' helicase</fullName>
        <ecNumber evidence="9">5.6.2.4</ecNumber>
    </recommendedName>
    <alternativeName>
        <fullName evidence="10">DNA 3'-5' helicase II</fullName>
    </alternativeName>
</protein>
<dbReference type="EMBL" id="LKAJ01000002">
    <property type="protein sequence ID" value="KRG22058.1"/>
    <property type="molecule type" value="Genomic_DNA"/>
</dbReference>
<proteinExistence type="inferred from homology"/>
<dbReference type="InterPro" id="IPR000212">
    <property type="entry name" value="DNA_helicase_UvrD/REP"/>
</dbReference>
<dbReference type="GO" id="GO:0043138">
    <property type="term" value="F:3'-5' DNA helicase activity"/>
    <property type="evidence" value="ECO:0007669"/>
    <property type="project" value="UniProtKB-EC"/>
</dbReference>
<keyword evidence="7" id="KW-0413">Isomerase</keyword>
<dbReference type="PANTHER" id="PTHR11070:SF2">
    <property type="entry name" value="ATP-DEPENDENT DNA HELICASE SRS2"/>
    <property type="match status" value="1"/>
</dbReference>
<comment type="caution">
    <text evidence="15">The sequence shown here is derived from an EMBL/GenBank/DDBJ whole genome shotgun (WGS) entry which is preliminary data.</text>
</comment>
<dbReference type="GO" id="GO:0033202">
    <property type="term" value="C:DNA helicase complex"/>
    <property type="evidence" value="ECO:0007669"/>
    <property type="project" value="TreeGrafter"/>
</dbReference>
<comment type="catalytic activity">
    <reaction evidence="8">
        <text>Couples ATP hydrolysis with the unwinding of duplex DNA by translocating in the 3'-5' direction.</text>
        <dbReference type="EC" id="5.6.2.4"/>
    </reaction>
</comment>
<evidence type="ECO:0000256" key="10">
    <source>
        <dbReference type="ARBA" id="ARBA00034923"/>
    </source>
</evidence>
<keyword evidence="3 12" id="KW-0378">Hydrolase</keyword>
<dbReference type="InterPro" id="IPR013986">
    <property type="entry name" value="DExx_box_DNA_helicase_dom_sf"/>
</dbReference>
<gene>
    <name evidence="15" type="primary">uvrD_2</name>
    <name evidence="16" type="synonym">mutU</name>
    <name evidence="16" type="synonym">recL</name>
    <name evidence="16" type="synonym">uvrD</name>
    <name evidence="15" type="ORF">HT99x_00475</name>
    <name evidence="16" type="ORF">HT99x_014965</name>
</gene>
<evidence type="ECO:0000256" key="2">
    <source>
        <dbReference type="ARBA" id="ARBA00022741"/>
    </source>
</evidence>
<evidence type="ECO:0000256" key="5">
    <source>
        <dbReference type="ARBA" id="ARBA00022840"/>
    </source>
</evidence>
<evidence type="ECO:0000313" key="17">
    <source>
        <dbReference type="Proteomes" id="UP000051497"/>
    </source>
</evidence>
<evidence type="ECO:0000259" key="14">
    <source>
        <dbReference type="PROSITE" id="PS51217"/>
    </source>
</evidence>
<evidence type="ECO:0000256" key="12">
    <source>
        <dbReference type="PROSITE-ProRule" id="PRU00560"/>
    </source>
</evidence>
<dbReference type="Pfam" id="PF21196">
    <property type="entry name" value="PcrA_UvrD_tudor"/>
    <property type="match status" value="1"/>
</dbReference>
<keyword evidence="2 12" id="KW-0547">Nucleotide-binding</keyword>
<dbReference type="CDD" id="cd17932">
    <property type="entry name" value="DEXQc_UvrD"/>
    <property type="match status" value="1"/>
</dbReference>
<dbReference type="InterPro" id="IPR014016">
    <property type="entry name" value="UvrD-like_ATP-bd"/>
</dbReference>
<evidence type="ECO:0000313" key="15">
    <source>
        <dbReference type="EMBL" id="KRG22058.1"/>
    </source>
</evidence>
<dbReference type="STRING" id="295108.HT99x_00475"/>
<comment type="similarity">
    <text evidence="1">Belongs to the helicase family. UvrD subfamily.</text>
</comment>
<evidence type="ECO:0000256" key="3">
    <source>
        <dbReference type="ARBA" id="ARBA00022801"/>
    </source>
</evidence>
<dbReference type="Proteomes" id="UP000051497">
    <property type="component" value="Unassembled WGS sequence"/>
</dbReference>
<accession>A0A0Q9YWZ8</accession>
<dbReference type="AlphaFoldDB" id="A0A0Q9YWZ8"/>
<evidence type="ECO:0000313" key="16">
    <source>
        <dbReference type="EMBL" id="MCS5712739.1"/>
    </source>
</evidence>
<dbReference type="PANTHER" id="PTHR11070">
    <property type="entry name" value="UVRD / RECB / PCRA DNA HELICASE FAMILY MEMBER"/>
    <property type="match status" value="1"/>
</dbReference>
<dbReference type="InterPro" id="IPR027417">
    <property type="entry name" value="P-loop_NTPase"/>
</dbReference>
<keyword evidence="5 12" id="KW-0067">ATP-binding</keyword>
<evidence type="ECO:0000259" key="13">
    <source>
        <dbReference type="PROSITE" id="PS51198"/>
    </source>
</evidence>
<feature type="domain" description="UvrD-like helicase C-terminal" evidence="14">
    <location>
        <begin position="285"/>
        <end position="567"/>
    </location>
</feature>
<evidence type="ECO:0000256" key="8">
    <source>
        <dbReference type="ARBA" id="ARBA00034617"/>
    </source>
</evidence>
<dbReference type="NCBIfam" id="NF008743">
    <property type="entry name" value="PRK11773.1"/>
    <property type="match status" value="1"/>
</dbReference>
<dbReference type="GO" id="GO:0016787">
    <property type="term" value="F:hydrolase activity"/>
    <property type="evidence" value="ECO:0007669"/>
    <property type="project" value="UniProtKB-UniRule"/>
</dbReference>
<evidence type="ECO:0000256" key="9">
    <source>
        <dbReference type="ARBA" id="ARBA00034808"/>
    </source>
</evidence>
<dbReference type="PROSITE" id="PS51198">
    <property type="entry name" value="UVRD_HELICASE_ATP_BIND"/>
    <property type="match status" value="1"/>
</dbReference>
<dbReference type="Pfam" id="PF13361">
    <property type="entry name" value="UvrD_C"/>
    <property type="match status" value="1"/>
</dbReference>
<evidence type="ECO:0000256" key="1">
    <source>
        <dbReference type="ARBA" id="ARBA00009922"/>
    </source>
</evidence>
<dbReference type="GO" id="GO:0005829">
    <property type="term" value="C:cytosol"/>
    <property type="evidence" value="ECO:0007669"/>
    <property type="project" value="TreeGrafter"/>
</dbReference>
<evidence type="ECO:0000256" key="7">
    <source>
        <dbReference type="ARBA" id="ARBA00023235"/>
    </source>
</evidence>
<feature type="binding site" evidence="12">
    <location>
        <begin position="27"/>
        <end position="34"/>
    </location>
    <ligand>
        <name>ATP</name>
        <dbReference type="ChEBI" id="CHEBI:30616"/>
    </ligand>
</feature>
<name>A0A0Q9YWZ8_9GAMM</name>
<feature type="domain" description="UvrD-like helicase ATP-binding" evidence="13">
    <location>
        <begin position="6"/>
        <end position="284"/>
    </location>
</feature>
<reference evidence="16" key="3">
    <citation type="submission" date="2021-06" db="EMBL/GenBank/DDBJ databases">
        <title>Genomic Description and Analysis of Intracellular Bacteria, Candidatus Berkiella cookevillensis and Candidatus Berkiella aquae.</title>
        <authorList>
            <person name="Kidane D.T."/>
            <person name="Mehari Y.T."/>
            <person name="Rice F.C."/>
            <person name="Arivett B.A."/>
            <person name="Farone A.L."/>
            <person name="Berk S.G."/>
            <person name="Farone M.B."/>
        </authorList>
    </citation>
    <scope>NUCLEOTIDE SEQUENCE</scope>
    <source>
        <strain evidence="16">HT99</strain>
    </source>
</reference>
<dbReference type="GO" id="GO:0000725">
    <property type="term" value="P:recombinational repair"/>
    <property type="evidence" value="ECO:0007669"/>
    <property type="project" value="TreeGrafter"/>
</dbReference>
<organism evidence="15">
    <name type="scientific">Candidatus Berkiella aquae</name>
    <dbReference type="NCBI Taxonomy" id="295108"/>
    <lineage>
        <taxon>Bacteria</taxon>
        <taxon>Pseudomonadati</taxon>
        <taxon>Pseudomonadota</taxon>
        <taxon>Gammaproteobacteria</taxon>
        <taxon>Candidatus Berkiellales</taxon>
        <taxon>Candidatus Berkiellaceae</taxon>
        <taxon>Candidatus Berkiella</taxon>
    </lineage>
</organism>
<evidence type="ECO:0000256" key="6">
    <source>
        <dbReference type="ARBA" id="ARBA00023125"/>
    </source>
</evidence>
<keyword evidence="6" id="KW-0238">DNA-binding</keyword>
<dbReference type="RefSeq" id="WP_075065126.1">
    <property type="nucleotide sequence ID" value="NZ_LKAJ02000001.1"/>
</dbReference>
<dbReference type="EC" id="5.6.2.4" evidence="9"/>
<dbReference type="Gene3D" id="1.10.486.10">
    <property type="entry name" value="PCRA, domain 4"/>
    <property type="match status" value="1"/>
</dbReference>
<comment type="catalytic activity">
    <reaction evidence="11">
        <text>ATP + H2O = ADP + phosphate + H(+)</text>
        <dbReference type="Rhea" id="RHEA:13065"/>
        <dbReference type="ChEBI" id="CHEBI:15377"/>
        <dbReference type="ChEBI" id="CHEBI:15378"/>
        <dbReference type="ChEBI" id="CHEBI:30616"/>
        <dbReference type="ChEBI" id="CHEBI:43474"/>
        <dbReference type="ChEBI" id="CHEBI:456216"/>
        <dbReference type="EC" id="5.6.2.4"/>
    </reaction>
</comment>
<keyword evidence="17" id="KW-1185">Reference proteome</keyword>
<dbReference type="GO" id="GO:0005524">
    <property type="term" value="F:ATP binding"/>
    <property type="evidence" value="ECO:0007669"/>
    <property type="project" value="UniProtKB-UniRule"/>
</dbReference>
<dbReference type="InterPro" id="IPR014017">
    <property type="entry name" value="DNA_helicase_UvrD-like_C"/>
</dbReference>
<dbReference type="PROSITE" id="PS51217">
    <property type="entry name" value="UVRD_HELICASE_CTER"/>
    <property type="match status" value="1"/>
</dbReference>
<dbReference type="Gene3D" id="1.10.10.160">
    <property type="match status" value="1"/>
</dbReference>
<reference evidence="16" key="2">
    <citation type="journal article" date="2016" name="Genome Announc.">
        <title>Draft Genome Sequences of Two Novel Amoeba-Resistant Intranuclear Bacteria, 'Candidatus Berkiella cookevillensis' and 'Candidatus Berkiella aquae'.</title>
        <authorList>
            <person name="Mehari Y.T."/>
            <person name="Arivett B.A."/>
            <person name="Farone A.L."/>
            <person name="Gunderson J.H."/>
            <person name="Farone M.B."/>
        </authorList>
    </citation>
    <scope>NUCLEOTIDE SEQUENCE</scope>
    <source>
        <strain evidence="16">HT99</strain>
    </source>
</reference>
<evidence type="ECO:0000256" key="4">
    <source>
        <dbReference type="ARBA" id="ARBA00022806"/>
    </source>
</evidence>
<dbReference type="SUPFAM" id="SSF52540">
    <property type="entry name" value="P-loop containing nucleoside triphosphate hydrolases"/>
    <property type="match status" value="1"/>
</dbReference>
<dbReference type="GO" id="GO:0003677">
    <property type="term" value="F:DNA binding"/>
    <property type="evidence" value="ECO:0007669"/>
    <property type="project" value="UniProtKB-KW"/>
</dbReference>
<sequence>MDAILDELNNAQYQAVSSKAKHLLVLAGAGSGKTRVLVHRIAWLMSQGHVSAQRILAVTFTNKAAQEMRNRIEKMIGVPTSHLWVGTFHGLCHRMLRQHYQEANLPNNFQIIDADDQLRLIKRLIRERGWDEQDCDPKRAVGFINRQKDEGKRATQVIPSTIHEITLFTELYRLYEQHCQRFAIIDFAEILLRAYELWRDNRDILAHYQQRFSHVLVDEFQDTNTIQYAWLKLIFSPETNMMIVGDDDQSIYGWRGAKIENIHRLNKDFKDIVTIRLEQNYRSTSTILAAANALIAHNESRLGKELWTQGIQGERITLYGAFNEIDEARFMVERIRQWIRGGGNYEDVAVLYRSNAQSRVIEQALRQMNMPYRIYGGLRFFDRAEIKDVLAYLRMLANHNDDTAFERVVNLPPRGIGERTLENIRELAKAQQSSLWEAAKAYLPSLPSGRISNGLRQFIECIEELLTQLAYLDLGQLVQTTLQRSGLLQYVKTKPGERTQAQVENLHELVQATKQFHQSYEEQETQEQVYAIQSLPDFLSEVALDAGEREQDQEATIKLMTLHSAKGLEFPLVFLSGLEEGLFPHHRSLQERTLLEEERRLCYVGVTRAMRKLYLTYAQKRAFAGLSGMNRPSRFIEEIPGSLLETANLNTKVETASTVSMSKIPSKDFPFALGQRVRHQRFGEGVIVNGDGQGETARVQVNFVHEGKKWLVLTYAKLEVVDN</sequence>
<dbReference type="EMBL" id="LKAJ02000001">
    <property type="protein sequence ID" value="MCS5712739.1"/>
    <property type="molecule type" value="Genomic_DNA"/>
</dbReference>
<evidence type="ECO:0000256" key="11">
    <source>
        <dbReference type="ARBA" id="ARBA00048988"/>
    </source>
</evidence>
<dbReference type="Gene3D" id="3.40.50.300">
    <property type="entry name" value="P-loop containing nucleotide triphosphate hydrolases"/>
    <property type="match status" value="2"/>
</dbReference>
<keyword evidence="4 12" id="KW-0347">Helicase</keyword>